<proteinExistence type="predicted"/>
<gene>
    <name evidence="2" type="ORF">PBIL07802_LOCUS19326</name>
</gene>
<dbReference type="AlphaFoldDB" id="A0A7S3DGR9"/>
<protein>
    <submittedName>
        <fullName evidence="2">Uncharacterized protein</fullName>
    </submittedName>
</protein>
<sequence>MRLSQGGLGGENWYSLENAPTRTDKKRVRKVHRPSSFLNTPTVDAREMATMLQQQRADPRDTATCGQYDFDETLAQQPLRALKAFQQSTLSALGMSHGMTTKHLFKDHRDLGQIYESLTQNLKECNEEVSPIERISGQMQAYESAMEDLNVVIQKQSLPFAILIDTLWRGMRYCATAERNETVLKLEKEIERIKVDTQVAKDSAKIAGHVRRAASVLDDVNRRREEDNMEIYKLEERLEEEIRDQGRLRQEIQRLTQEVQLAERRGRDRYDHVHEEYEELQKRMKEQNEFVSSVLSARQDMESKFGALLDSLGRLLDIDKMSAKSFVKADDEIRKAYVDALQAKYHSREAEKRKKPARKPMLATEKLNRMLGRMDGLLNGNIRPECTVAPLKNSLD</sequence>
<reference evidence="2" key="1">
    <citation type="submission" date="2021-01" db="EMBL/GenBank/DDBJ databases">
        <authorList>
            <person name="Corre E."/>
            <person name="Pelletier E."/>
            <person name="Niang G."/>
            <person name="Scheremetjew M."/>
            <person name="Finn R."/>
            <person name="Kale V."/>
            <person name="Holt S."/>
            <person name="Cochrane G."/>
            <person name="Meng A."/>
            <person name="Brown T."/>
            <person name="Cohen L."/>
        </authorList>
    </citation>
    <scope>NUCLEOTIDE SEQUENCE</scope>
    <source>
        <strain evidence="2">NIES-2562</strain>
    </source>
</reference>
<name>A0A7S3DGR9_9EUKA</name>
<feature type="coiled-coil region" evidence="1">
    <location>
        <begin position="217"/>
        <end position="290"/>
    </location>
</feature>
<evidence type="ECO:0000313" key="2">
    <source>
        <dbReference type="EMBL" id="CAE0257068.1"/>
    </source>
</evidence>
<dbReference type="EMBL" id="HBIB01029783">
    <property type="protein sequence ID" value="CAE0257068.1"/>
    <property type="molecule type" value="Transcribed_RNA"/>
</dbReference>
<evidence type="ECO:0000256" key="1">
    <source>
        <dbReference type="SAM" id="Coils"/>
    </source>
</evidence>
<organism evidence="2">
    <name type="scientific">Palpitomonas bilix</name>
    <dbReference type="NCBI Taxonomy" id="652834"/>
    <lineage>
        <taxon>Eukaryota</taxon>
        <taxon>Eukaryota incertae sedis</taxon>
    </lineage>
</organism>
<accession>A0A7S3DGR9</accession>
<keyword evidence="1" id="KW-0175">Coiled coil</keyword>